<dbReference type="GeneID" id="111598615"/>
<evidence type="ECO:0000256" key="1">
    <source>
        <dbReference type="SAM" id="Phobius"/>
    </source>
</evidence>
<dbReference type="Proteomes" id="UP000504633">
    <property type="component" value="Unplaced"/>
</dbReference>
<proteinExistence type="predicted"/>
<protein>
    <submittedName>
        <fullName evidence="3">Uncharacterized protein LOC111598615</fullName>
    </submittedName>
</protein>
<evidence type="ECO:0000313" key="2">
    <source>
        <dbReference type="Proteomes" id="UP000504633"/>
    </source>
</evidence>
<evidence type="ECO:0000313" key="3">
    <source>
        <dbReference type="RefSeq" id="XP_023169717.1"/>
    </source>
</evidence>
<keyword evidence="1" id="KW-1133">Transmembrane helix</keyword>
<dbReference type="KEGG" id="dhe:111598615"/>
<gene>
    <name evidence="3" type="primary">LOC111598615</name>
</gene>
<keyword evidence="2" id="KW-1185">Reference proteome</keyword>
<dbReference type="AlphaFoldDB" id="A0A6J1LQ19"/>
<feature type="transmembrane region" description="Helical" evidence="1">
    <location>
        <begin position="286"/>
        <end position="309"/>
    </location>
</feature>
<keyword evidence="1" id="KW-0472">Membrane</keyword>
<accession>A0A6J1LQ19</accession>
<dbReference type="OrthoDB" id="7861101at2759"/>
<reference evidence="3" key="1">
    <citation type="submission" date="2025-08" db="UniProtKB">
        <authorList>
            <consortium name="RefSeq"/>
        </authorList>
    </citation>
    <scope>IDENTIFICATION</scope>
    <source>
        <strain evidence="3">15085-1641.00</strain>
        <tissue evidence="3">Whole body</tissue>
    </source>
</reference>
<dbReference type="RefSeq" id="XP_023169717.1">
    <property type="nucleotide sequence ID" value="XM_023313949.2"/>
</dbReference>
<keyword evidence="1" id="KW-0812">Transmembrane</keyword>
<name>A0A6J1LQ19_DROHY</name>
<organism evidence="2 3">
    <name type="scientific">Drosophila hydei</name>
    <name type="common">Fruit fly</name>
    <dbReference type="NCBI Taxonomy" id="7224"/>
    <lineage>
        <taxon>Eukaryota</taxon>
        <taxon>Metazoa</taxon>
        <taxon>Ecdysozoa</taxon>
        <taxon>Arthropoda</taxon>
        <taxon>Hexapoda</taxon>
        <taxon>Insecta</taxon>
        <taxon>Pterygota</taxon>
        <taxon>Neoptera</taxon>
        <taxon>Endopterygota</taxon>
        <taxon>Diptera</taxon>
        <taxon>Brachycera</taxon>
        <taxon>Muscomorpha</taxon>
        <taxon>Ephydroidea</taxon>
        <taxon>Drosophilidae</taxon>
        <taxon>Drosophila</taxon>
    </lineage>
</organism>
<sequence>MTSFRKSDSSEGIMSILWIYVALECCVATMNLSWVHAYDGIEFSINDIMNTQMMPFHIFLYELNPTIRRNYTTDFTPALATMNYHRKMMQQFMASDYLTKQILHLNAGRYAQKIKRRVGEFQNKSNLFNDDNHTYLFDDGSTRYNTWLRTTTLDDIQHQLNHAASNLKNIESPIRRQIISPVTKSTLVAYEAEEDIDSGDITGYAYDNSHNDSQYFNPNLLRVSQMPRLLTKGPKTSAQVKQINKSGYDTAFEDYGIHHPPPESANAMSQPTKQIKEISLKDITDIALTTLAFLSFGMFILQVLMCITMSKEDSNNLMMLPMEATESVETNDGTEEIRRRKRSVPQSSPILVGANQLTQTLLTTIDNLYLSDNKNVNMKYYFQLLCGYGANNTKLRKIQKIWTILYRHKEPIMSDEMGVLKHIRLLLEK</sequence>
<feature type="transmembrane region" description="Helical" evidence="1">
    <location>
        <begin position="12"/>
        <end position="34"/>
    </location>
</feature>